<keyword evidence="1" id="KW-1278">Translocase</keyword>
<proteinExistence type="predicted"/>
<sequence>MSCRRVPLKRSEAFSAGALTCGFARVTPRPQPTQSPEALVSTTCEHHVCRSRKLHWSRTDPRQVLMVGDGLNDAAALASAFVGVAIGTGTEVTMESAQVILLGSRTALGVGFFPGPRQVHNAHDLSQLCMGVGLQSHRSTPGGRFGRALGDLAPTELLRDGHGLLVGLGGLIVFDAWPVP</sequence>
<dbReference type="PANTHER" id="PTHR43520">
    <property type="entry name" value="ATP7, ISOFORM B"/>
    <property type="match status" value="1"/>
</dbReference>
<accession>A0ABP0K6C3</accession>
<dbReference type="PANTHER" id="PTHR43520:SF8">
    <property type="entry name" value="P-TYPE CU(+) TRANSPORTER"/>
    <property type="match status" value="1"/>
</dbReference>
<evidence type="ECO:0000313" key="3">
    <source>
        <dbReference type="Proteomes" id="UP001642484"/>
    </source>
</evidence>
<evidence type="ECO:0008006" key="4">
    <source>
        <dbReference type="Google" id="ProtNLM"/>
    </source>
</evidence>
<evidence type="ECO:0000256" key="1">
    <source>
        <dbReference type="ARBA" id="ARBA00022967"/>
    </source>
</evidence>
<name>A0ABP0K6C3_9DINO</name>
<dbReference type="SUPFAM" id="SSF56784">
    <property type="entry name" value="HAD-like"/>
    <property type="match status" value="1"/>
</dbReference>
<gene>
    <name evidence="2" type="ORF">CCMP2556_LOCUS14783</name>
</gene>
<reference evidence="2 3" key="1">
    <citation type="submission" date="2024-02" db="EMBL/GenBank/DDBJ databases">
        <authorList>
            <person name="Chen Y."/>
            <person name="Shah S."/>
            <person name="Dougan E. K."/>
            <person name="Thang M."/>
            <person name="Chan C."/>
        </authorList>
    </citation>
    <scope>NUCLEOTIDE SEQUENCE [LARGE SCALE GENOMIC DNA]</scope>
</reference>
<dbReference type="Gene3D" id="3.40.50.1000">
    <property type="entry name" value="HAD superfamily/HAD-like"/>
    <property type="match status" value="1"/>
</dbReference>
<dbReference type="EMBL" id="CAXAMN010007668">
    <property type="protein sequence ID" value="CAK9022331.1"/>
    <property type="molecule type" value="Genomic_DNA"/>
</dbReference>
<dbReference type="InterPro" id="IPR036412">
    <property type="entry name" value="HAD-like_sf"/>
</dbReference>
<evidence type="ECO:0000313" key="2">
    <source>
        <dbReference type="EMBL" id="CAK9022331.1"/>
    </source>
</evidence>
<dbReference type="InterPro" id="IPR023214">
    <property type="entry name" value="HAD_sf"/>
</dbReference>
<dbReference type="Proteomes" id="UP001642484">
    <property type="component" value="Unassembled WGS sequence"/>
</dbReference>
<comment type="caution">
    <text evidence="2">The sequence shown here is derived from an EMBL/GenBank/DDBJ whole genome shotgun (WGS) entry which is preliminary data.</text>
</comment>
<dbReference type="PRINTS" id="PR00119">
    <property type="entry name" value="CATATPASE"/>
</dbReference>
<organism evidence="2 3">
    <name type="scientific">Durusdinium trenchii</name>
    <dbReference type="NCBI Taxonomy" id="1381693"/>
    <lineage>
        <taxon>Eukaryota</taxon>
        <taxon>Sar</taxon>
        <taxon>Alveolata</taxon>
        <taxon>Dinophyceae</taxon>
        <taxon>Suessiales</taxon>
        <taxon>Symbiodiniaceae</taxon>
        <taxon>Durusdinium</taxon>
    </lineage>
</organism>
<protein>
    <recommendedName>
        <fullName evidence="4">H(+)-exporting diphosphatase</fullName>
    </recommendedName>
</protein>
<keyword evidence="3" id="KW-1185">Reference proteome</keyword>